<proteinExistence type="predicted"/>
<accession>A0A8S5N748</accession>
<reference evidence="1" key="1">
    <citation type="journal article" date="2021" name="Proc. Natl. Acad. Sci. U.S.A.">
        <title>A Catalog of Tens of Thousands of Viruses from Human Metagenomes Reveals Hidden Associations with Chronic Diseases.</title>
        <authorList>
            <person name="Tisza M.J."/>
            <person name="Buck C.B."/>
        </authorList>
    </citation>
    <scope>NUCLEOTIDE SEQUENCE</scope>
    <source>
        <strain evidence="1">CtiBE32</strain>
    </source>
</reference>
<name>A0A8S5N748_9CAUD</name>
<sequence length="72" mass="8196">MNKHTATFADAIRARTALAGLGTGDLVRKTKIPASTYRKRMRDGTWTRDELIALNRVIHFEADDMKLFFEGK</sequence>
<evidence type="ECO:0000313" key="1">
    <source>
        <dbReference type="EMBL" id="DAD90497.1"/>
    </source>
</evidence>
<protein>
    <submittedName>
        <fullName evidence="1">Regulatory protein-modification, helix-turn-helix, transcriptional regulator, DNA</fullName>
    </submittedName>
</protein>
<organism evidence="1">
    <name type="scientific">Myoviridae sp. ctiBE32</name>
    <dbReference type="NCBI Taxonomy" id="2826685"/>
    <lineage>
        <taxon>Viruses</taxon>
        <taxon>Duplodnaviria</taxon>
        <taxon>Heunggongvirae</taxon>
        <taxon>Uroviricota</taxon>
        <taxon>Caudoviricetes</taxon>
    </lineage>
</organism>
<dbReference type="EMBL" id="BK015088">
    <property type="protein sequence ID" value="DAD90497.1"/>
    <property type="molecule type" value="Genomic_DNA"/>
</dbReference>